<organism evidence="2 3">
    <name type="scientific">Solidesulfovibrio aerotolerans</name>
    <dbReference type="NCBI Taxonomy" id="295255"/>
    <lineage>
        <taxon>Bacteria</taxon>
        <taxon>Pseudomonadati</taxon>
        <taxon>Thermodesulfobacteriota</taxon>
        <taxon>Desulfovibrionia</taxon>
        <taxon>Desulfovibrionales</taxon>
        <taxon>Desulfovibrionaceae</taxon>
        <taxon>Solidesulfovibrio</taxon>
    </lineage>
</organism>
<accession>A0A7C9IL60</accession>
<dbReference type="Proteomes" id="UP000482487">
    <property type="component" value="Unassembled WGS sequence"/>
</dbReference>
<evidence type="ECO:0000256" key="1">
    <source>
        <dbReference type="SAM" id="SignalP"/>
    </source>
</evidence>
<feature type="signal peptide" evidence="1">
    <location>
        <begin position="1"/>
        <end position="18"/>
    </location>
</feature>
<evidence type="ECO:0000313" key="3">
    <source>
        <dbReference type="Proteomes" id="UP000482487"/>
    </source>
</evidence>
<gene>
    <name evidence="2" type="ORF">GTA51_09320</name>
</gene>
<evidence type="ECO:0000313" key="2">
    <source>
        <dbReference type="EMBL" id="MYL83325.1"/>
    </source>
</evidence>
<protein>
    <submittedName>
        <fullName evidence="2">Uncharacterized protein</fullName>
    </submittedName>
</protein>
<dbReference type="AlphaFoldDB" id="A0A7C9IL60"/>
<keyword evidence="1" id="KW-0732">Signal</keyword>
<dbReference type="OrthoDB" id="5457420at2"/>
<dbReference type="EMBL" id="WVUD01000013">
    <property type="protein sequence ID" value="MYL83325.1"/>
    <property type="molecule type" value="Genomic_DNA"/>
</dbReference>
<name>A0A7C9IL60_9BACT</name>
<keyword evidence="3" id="KW-1185">Reference proteome</keyword>
<dbReference type="RefSeq" id="WP_160960508.1">
    <property type="nucleotide sequence ID" value="NZ_WVUD01000013.1"/>
</dbReference>
<feature type="chain" id="PRO_5028874786" evidence="1">
    <location>
        <begin position="19"/>
        <end position="111"/>
    </location>
</feature>
<reference evidence="2 3" key="1">
    <citation type="submission" date="2020-01" db="EMBL/GenBank/DDBJ databases">
        <title>Genome sequence of Desulfovibrio aerotolerans DSM 16695(T).</title>
        <authorList>
            <person name="Karnachuk O."/>
            <person name="Avakyan M."/>
            <person name="Mardanov A."/>
            <person name="Kadnikov V."/>
            <person name="Ravin N."/>
        </authorList>
    </citation>
    <scope>NUCLEOTIDE SEQUENCE [LARGE SCALE GENOMIC DNA]</scope>
    <source>
        <strain evidence="2 3">DSM 16695</strain>
    </source>
</reference>
<comment type="caution">
    <text evidence="2">The sequence shown here is derived from an EMBL/GenBank/DDBJ whole genome shotgun (WGS) entry which is preliminary data.</text>
</comment>
<dbReference type="PROSITE" id="PS51257">
    <property type="entry name" value="PROKAR_LIPOPROTEIN"/>
    <property type="match status" value="1"/>
</dbReference>
<sequence length="111" mass="12216">MPRHALFAAAVLLLGVTAACVPQKPYSESMFYGNCIMPFGRDPCDSDMEICQIYQGVFTETYADARACSAACDRISLDPGNVYTGRNCGYMLVHGGNLCSQQCERLYPQQK</sequence>
<proteinExistence type="predicted"/>